<accession>A0ABN8SUH7</accession>
<reference evidence="1 2" key="1">
    <citation type="submission" date="2022-05" db="EMBL/GenBank/DDBJ databases">
        <authorList>
            <consortium name="Genoscope - CEA"/>
            <person name="William W."/>
        </authorList>
    </citation>
    <scope>NUCLEOTIDE SEQUENCE [LARGE SCALE GENOMIC DNA]</scope>
</reference>
<gene>
    <name evidence="1" type="ORF">PEVE_00026890</name>
</gene>
<evidence type="ECO:0008006" key="3">
    <source>
        <dbReference type="Google" id="ProtNLM"/>
    </source>
</evidence>
<comment type="caution">
    <text evidence="1">The sequence shown here is derived from an EMBL/GenBank/DDBJ whole genome shotgun (WGS) entry which is preliminary data.</text>
</comment>
<dbReference type="Proteomes" id="UP001159427">
    <property type="component" value="Unassembled WGS sequence"/>
</dbReference>
<evidence type="ECO:0000313" key="2">
    <source>
        <dbReference type="Proteomes" id="UP001159427"/>
    </source>
</evidence>
<dbReference type="EMBL" id="CALNXI010003662">
    <property type="protein sequence ID" value="CAH3193976.1"/>
    <property type="molecule type" value="Genomic_DNA"/>
</dbReference>
<name>A0ABN8SUH7_9CNID</name>
<organism evidence="1 2">
    <name type="scientific">Porites evermanni</name>
    <dbReference type="NCBI Taxonomy" id="104178"/>
    <lineage>
        <taxon>Eukaryota</taxon>
        <taxon>Metazoa</taxon>
        <taxon>Cnidaria</taxon>
        <taxon>Anthozoa</taxon>
        <taxon>Hexacorallia</taxon>
        <taxon>Scleractinia</taxon>
        <taxon>Fungiina</taxon>
        <taxon>Poritidae</taxon>
        <taxon>Porites</taxon>
    </lineage>
</organism>
<sequence>MFCTICGNEIKTGHHFCSVCGRATMFEEKRARTDRLPSFSNSHSLTMFEENRGEVPTFQQIMEKKKGQLDQISKVKSLEREDRFMKKKKTELVKINVGIAHLVKGEIKAKRSTLMPVKVPKSASKGIVQRTAIDKHMAHNCNLPCNEEWQLVYPDFQKVDNIPGTSDFFTVEKYKESIGKSYARVNLFLCRTEDLQGIYNYF</sequence>
<keyword evidence="2" id="KW-1185">Reference proteome</keyword>
<evidence type="ECO:0000313" key="1">
    <source>
        <dbReference type="EMBL" id="CAH3193976.1"/>
    </source>
</evidence>
<proteinExistence type="predicted"/>
<protein>
    <recommendedName>
        <fullName evidence="3">Zinc-ribbon domain-containing protein</fullName>
    </recommendedName>
</protein>